<dbReference type="RefSeq" id="WP_089720964.1">
    <property type="nucleotide sequence ID" value="NZ_FNBJ01000072.1"/>
</dbReference>
<evidence type="ECO:0000313" key="16">
    <source>
        <dbReference type="Proteomes" id="UP000199519"/>
    </source>
</evidence>
<proteinExistence type="inferred from homology"/>
<evidence type="ECO:0000256" key="8">
    <source>
        <dbReference type="ARBA" id="ARBA00030776"/>
    </source>
</evidence>
<dbReference type="InterPro" id="IPR023459">
    <property type="entry name" value="Tscrpt_elong_fac_GreA/B_fam"/>
</dbReference>
<sequence>MNNKEELLISKEKLNRLKKRLNHLNDVKKPKLARELKKASDFGDLRENSEFLYAKDELNILNQKIKEIENIVKNAKIINDKSNNSDEIEVGSKVKVLDLENRQEFFYKIVGSFESDPDNNCISHKTPIAKKLLNRKTGDKIKVKTPGGEINYKILSVN</sequence>
<dbReference type="Gene3D" id="3.10.50.30">
    <property type="entry name" value="Transcription elongation factor, GreA/GreB, C-terminal domain"/>
    <property type="match status" value="1"/>
</dbReference>
<protein>
    <recommendedName>
        <fullName evidence="2 9">Transcription elongation factor GreA</fullName>
    </recommendedName>
    <alternativeName>
        <fullName evidence="8 9">Transcript cleavage factor GreA</fullName>
    </alternativeName>
</protein>
<evidence type="ECO:0000256" key="4">
    <source>
        <dbReference type="ARBA" id="ARBA00023054"/>
    </source>
</evidence>
<keyword evidence="3 9" id="KW-0805">Transcription regulation</keyword>
<feature type="domain" description="Transcription elongation factor GreA/GreB N-terminal" evidence="12">
    <location>
        <begin position="8"/>
        <end position="77"/>
    </location>
</feature>
<evidence type="ECO:0000256" key="3">
    <source>
        <dbReference type="ARBA" id="ARBA00023015"/>
    </source>
</evidence>
<comment type="function">
    <text evidence="7 9 10">Necessary for efficient RNA polymerase transcription elongation past template-encoded arresting sites. The arresting sites in DNA have the property of trapping a certain fraction of elongating RNA polymerases that pass through, resulting in locked ternary complexes. Cleavage of the nascent transcript by cleavage factors such as GreA or GreB allows the resumption of elongation from the new 3'terminus. GreA releases sequences of 2 to 3 nucleotides.</text>
</comment>
<dbReference type="InterPro" id="IPR001437">
    <property type="entry name" value="Tscrpt_elong_fac_GreA/B_C"/>
</dbReference>
<dbReference type="PANTHER" id="PTHR30437">
    <property type="entry name" value="TRANSCRIPTION ELONGATION FACTOR GREA"/>
    <property type="match status" value="1"/>
</dbReference>
<dbReference type="GO" id="GO:0006354">
    <property type="term" value="P:DNA-templated transcription elongation"/>
    <property type="evidence" value="ECO:0007669"/>
    <property type="project" value="TreeGrafter"/>
</dbReference>
<name>A0A1I0D1X7_9FIRM</name>
<dbReference type="Pfam" id="PF03449">
    <property type="entry name" value="GreA_GreB_N"/>
    <property type="match status" value="1"/>
</dbReference>
<dbReference type="EMBL" id="FNBJ01000072">
    <property type="protein sequence ID" value="SDG25823.1"/>
    <property type="molecule type" value="Genomic_DNA"/>
</dbReference>
<accession>A0A1I0D1X7</accession>
<dbReference type="NCBIfam" id="NF001263">
    <property type="entry name" value="PRK00226.1-4"/>
    <property type="match status" value="1"/>
</dbReference>
<keyword evidence="4" id="KW-0175">Coiled coil</keyword>
<evidence type="ECO:0000313" key="13">
    <source>
        <dbReference type="EMBL" id="SDG25823.1"/>
    </source>
</evidence>
<dbReference type="InterPro" id="IPR028624">
    <property type="entry name" value="Tscrpt_elong_fac_GreA/B"/>
</dbReference>
<evidence type="ECO:0000313" key="14">
    <source>
        <dbReference type="EMBL" id="SET25933.1"/>
    </source>
</evidence>
<comment type="similarity">
    <text evidence="1 9 10">Belongs to the GreA/GreB family.</text>
</comment>
<evidence type="ECO:0000256" key="5">
    <source>
        <dbReference type="ARBA" id="ARBA00023125"/>
    </source>
</evidence>
<dbReference type="InterPro" id="IPR006359">
    <property type="entry name" value="Tscrpt_elong_fac_GreA"/>
</dbReference>
<dbReference type="GO" id="GO:0003746">
    <property type="term" value="F:translation elongation factor activity"/>
    <property type="evidence" value="ECO:0007669"/>
    <property type="project" value="UniProtKB-KW"/>
</dbReference>
<dbReference type="EMBL" id="FOHG01000053">
    <property type="protein sequence ID" value="SET25933.1"/>
    <property type="molecule type" value="Genomic_DNA"/>
</dbReference>
<dbReference type="InterPro" id="IPR036805">
    <property type="entry name" value="Tscrpt_elong_fac_GreA/B_N_sf"/>
</dbReference>
<dbReference type="PANTHER" id="PTHR30437:SF4">
    <property type="entry name" value="TRANSCRIPTION ELONGATION FACTOR GREA"/>
    <property type="match status" value="1"/>
</dbReference>
<keyword evidence="6 9" id="KW-0804">Transcription</keyword>
<dbReference type="SUPFAM" id="SSF46557">
    <property type="entry name" value="GreA transcript cleavage protein, N-terminal domain"/>
    <property type="match status" value="1"/>
</dbReference>
<dbReference type="Pfam" id="PF01272">
    <property type="entry name" value="GreA_GreB"/>
    <property type="match status" value="1"/>
</dbReference>
<keyword evidence="14" id="KW-0648">Protein biosynthesis</keyword>
<evidence type="ECO:0000256" key="6">
    <source>
        <dbReference type="ARBA" id="ARBA00023163"/>
    </source>
</evidence>
<keyword evidence="5 9" id="KW-0238">DNA-binding</keyword>
<dbReference type="Proteomes" id="UP000198612">
    <property type="component" value="Unassembled WGS sequence"/>
</dbReference>
<evidence type="ECO:0000256" key="10">
    <source>
        <dbReference type="RuleBase" id="RU000556"/>
    </source>
</evidence>
<evidence type="ECO:0000256" key="7">
    <source>
        <dbReference type="ARBA" id="ARBA00024916"/>
    </source>
</evidence>
<evidence type="ECO:0000256" key="2">
    <source>
        <dbReference type="ARBA" id="ARBA00013729"/>
    </source>
</evidence>
<evidence type="ECO:0000259" key="11">
    <source>
        <dbReference type="Pfam" id="PF01272"/>
    </source>
</evidence>
<dbReference type="NCBIfam" id="TIGR01462">
    <property type="entry name" value="greA"/>
    <property type="match status" value="1"/>
</dbReference>
<evidence type="ECO:0000256" key="1">
    <source>
        <dbReference type="ARBA" id="ARBA00008213"/>
    </source>
</evidence>
<dbReference type="GO" id="GO:0070063">
    <property type="term" value="F:RNA polymerase binding"/>
    <property type="evidence" value="ECO:0007669"/>
    <property type="project" value="InterPro"/>
</dbReference>
<keyword evidence="14" id="KW-0251">Elongation factor</keyword>
<dbReference type="HAMAP" id="MF_00105">
    <property type="entry name" value="GreA_GreB"/>
    <property type="match status" value="1"/>
</dbReference>
<dbReference type="FunFam" id="3.10.50.30:FF:000001">
    <property type="entry name" value="Transcription elongation factor GreA"/>
    <property type="match status" value="1"/>
</dbReference>
<dbReference type="SUPFAM" id="SSF54534">
    <property type="entry name" value="FKBP-like"/>
    <property type="match status" value="1"/>
</dbReference>
<dbReference type="AlphaFoldDB" id="A0A1I0D1X7"/>
<dbReference type="Gene3D" id="1.10.287.180">
    <property type="entry name" value="Transcription elongation factor, GreA/GreB, N-terminal domain"/>
    <property type="match status" value="1"/>
</dbReference>
<dbReference type="GO" id="GO:0032784">
    <property type="term" value="P:regulation of DNA-templated transcription elongation"/>
    <property type="evidence" value="ECO:0007669"/>
    <property type="project" value="UniProtKB-UniRule"/>
</dbReference>
<gene>
    <name evidence="9" type="primary">greA</name>
    <name evidence="13" type="ORF">SAMN04488598_1724</name>
    <name evidence="14" type="ORF">SAMN04515652_1534</name>
</gene>
<dbReference type="Proteomes" id="UP000199519">
    <property type="component" value="Unassembled WGS sequence"/>
</dbReference>
<dbReference type="InterPro" id="IPR036953">
    <property type="entry name" value="GreA/GreB_C_sf"/>
</dbReference>
<organism evidence="14 15">
    <name type="scientific">Halanaerobium congolense</name>
    <dbReference type="NCBI Taxonomy" id="54121"/>
    <lineage>
        <taxon>Bacteria</taxon>
        <taxon>Bacillati</taxon>
        <taxon>Bacillota</taxon>
        <taxon>Clostridia</taxon>
        <taxon>Halanaerobiales</taxon>
        <taxon>Halanaerobiaceae</taxon>
        <taxon>Halanaerobium</taxon>
    </lineage>
</organism>
<keyword evidence="16" id="KW-1185">Reference proteome</keyword>
<dbReference type="FunFam" id="1.10.287.180:FF:000001">
    <property type="entry name" value="Transcription elongation factor GreA"/>
    <property type="match status" value="1"/>
</dbReference>
<evidence type="ECO:0000313" key="15">
    <source>
        <dbReference type="Proteomes" id="UP000198612"/>
    </source>
</evidence>
<reference evidence="15 16" key="1">
    <citation type="submission" date="2016-10" db="EMBL/GenBank/DDBJ databases">
        <authorList>
            <person name="Varghese N."/>
            <person name="Submissions S."/>
        </authorList>
    </citation>
    <scope>NUCLEOTIDE SEQUENCE [LARGE SCALE GENOMIC DNA]</scope>
    <source>
        <strain evidence="13 16">WG2</strain>
        <strain evidence="14 15">WG5</strain>
    </source>
</reference>
<feature type="domain" description="Transcription elongation factor GreA/GreB C-terminal" evidence="11">
    <location>
        <begin position="85"/>
        <end position="158"/>
    </location>
</feature>
<dbReference type="InterPro" id="IPR022691">
    <property type="entry name" value="Tscrpt_elong_fac_GreA/B_N"/>
</dbReference>
<dbReference type="GO" id="GO:0003677">
    <property type="term" value="F:DNA binding"/>
    <property type="evidence" value="ECO:0007669"/>
    <property type="project" value="UniProtKB-UniRule"/>
</dbReference>
<dbReference type="PIRSF" id="PIRSF006092">
    <property type="entry name" value="GreA_GreB"/>
    <property type="match status" value="1"/>
</dbReference>
<evidence type="ECO:0000259" key="12">
    <source>
        <dbReference type="Pfam" id="PF03449"/>
    </source>
</evidence>
<evidence type="ECO:0000256" key="9">
    <source>
        <dbReference type="HAMAP-Rule" id="MF_00105"/>
    </source>
</evidence>